<evidence type="ECO:0000259" key="2">
    <source>
        <dbReference type="PROSITE" id="PS50004"/>
    </source>
</evidence>
<keyword evidence="4" id="KW-1185">Reference proteome</keyword>
<organism evidence="3 4">
    <name type="scientific">Cloeon dipterum</name>
    <dbReference type="NCBI Taxonomy" id="197152"/>
    <lineage>
        <taxon>Eukaryota</taxon>
        <taxon>Metazoa</taxon>
        <taxon>Ecdysozoa</taxon>
        <taxon>Arthropoda</taxon>
        <taxon>Hexapoda</taxon>
        <taxon>Insecta</taxon>
        <taxon>Pterygota</taxon>
        <taxon>Palaeoptera</taxon>
        <taxon>Ephemeroptera</taxon>
        <taxon>Pisciforma</taxon>
        <taxon>Baetidae</taxon>
        <taxon>Cloeon</taxon>
    </lineage>
</organism>
<dbReference type="CDD" id="cd08688">
    <property type="entry name" value="C2_KIAA0528-like"/>
    <property type="match status" value="1"/>
</dbReference>
<dbReference type="PANTHER" id="PTHR37412">
    <property type="entry name" value="C2 DOMAIN-CONTAINING PROTEIN 5"/>
    <property type="match status" value="1"/>
</dbReference>
<feature type="region of interest" description="Disordered" evidence="1">
    <location>
        <begin position="1020"/>
        <end position="1043"/>
    </location>
</feature>
<comment type="caution">
    <text evidence="3">The sequence shown here is derived from an EMBL/GenBank/DDBJ whole genome shotgun (WGS) entry which is preliminary data.</text>
</comment>
<dbReference type="PANTHER" id="PTHR37412:SF2">
    <property type="entry name" value="C2 DOMAIN-CONTAINING PROTEIN 5"/>
    <property type="match status" value="1"/>
</dbReference>
<dbReference type="Pfam" id="PF23025">
    <property type="entry name" value="YbjQ_2"/>
    <property type="match status" value="3"/>
</dbReference>
<dbReference type="GO" id="GO:0031340">
    <property type="term" value="P:positive regulation of vesicle fusion"/>
    <property type="evidence" value="ECO:0007669"/>
    <property type="project" value="TreeGrafter"/>
</dbReference>
<dbReference type="GO" id="GO:0005544">
    <property type="term" value="F:calcium-dependent phospholipid binding"/>
    <property type="evidence" value="ECO:0007669"/>
    <property type="project" value="InterPro"/>
</dbReference>
<feature type="region of interest" description="Disordered" evidence="1">
    <location>
        <begin position="360"/>
        <end position="386"/>
    </location>
</feature>
<evidence type="ECO:0000313" key="3">
    <source>
        <dbReference type="EMBL" id="CAB3361542.1"/>
    </source>
</evidence>
<dbReference type="InterPro" id="IPR057815">
    <property type="entry name" value="C2CD5_C"/>
</dbReference>
<gene>
    <name evidence="3" type="ORF">CLODIP_2_CD15758</name>
</gene>
<feature type="domain" description="C2" evidence="2">
    <location>
        <begin position="14"/>
        <end position="136"/>
    </location>
</feature>
<feature type="region of interest" description="Disordered" evidence="1">
    <location>
        <begin position="544"/>
        <end position="675"/>
    </location>
</feature>
<dbReference type="OrthoDB" id="419768at2759"/>
<dbReference type="Pfam" id="PF23128">
    <property type="entry name" value="YbjQ_4"/>
    <property type="match status" value="1"/>
</dbReference>
<dbReference type="PROSITE" id="PS50004">
    <property type="entry name" value="C2"/>
    <property type="match status" value="1"/>
</dbReference>
<sequence>MTVRETRSGRPGVRCEPLAKTELRKRSSMPGKVKVKIIAGRNLPVMDRSADTTDAYVEIKMANITHKTDVCRKSLNPQWQEEWHRFEVDDTELQDEPLQIRLMDYDVYSANDAIGKVYIDLNPLLHNSIDSADIIPPSSTSSKVRAPMLGGAATYGGWFPVYDTMHGIRGEVQVIVKIELFSDTNKFRDSSHGIKFFCTAGVPSGLHALFIHGFVEELILTEDPEYEWLDKIRTPRATNEARQTLFFKLSGEVKRRVGLKALEMGANAVIGYRLRFDLEGESGIVARGIGTAVTLVSQLDASPGTTLDDFEPVPVLLGPLKGCSSCSCLLRPSSSALSMSTLSLIKPQPPHLLIIPPTPTGSAGVSPTSPMNPHPVAPGSGSPYRRQPSYGEAISAIDLVSLHLPAPQNRPKANPRSLKGLARSLRIALSKRFSKRSVTELPKFEVAYPERFDRRHRRSSSDPFSASPVPRLLRGGLTSVLEESSPQSVRLRSVQSESCLSPQSSDTSSIEFILLPSESASSVDSLASSASSASELALADALRPTDPSLPSLHSPTAAARGAPHRPSVVRSMSSNSVATSTPPPRNSVTGSCPSRLPFPSAAPGANTGSDSADNSFMDDEQHRLGQSNGSNTLSPSRIPNNMQRRSSDSDLSITPKGNSFGSTSGGGSGNNMRQFHRHSLPRPILNQESSIDLLEYPFLTLNKYPCGFIARFGGMVCARSVKLLERNTEEPESRDLWWHELRMEVRSHARALACNVVLGYREESTINDDVCILSASGTAAVVNMQHRDGHRISCRKFKSNKSSKKEPSENSNVSEENDEGKEDKSSKILIENVSKSRRLKTNITDGHSNQIPPHCTLCHVPYSLVNSPMPVNAIRCAVCKKGKVPDVLLTTVEPPEEAMITGRGCLVQVQVCRSKKDAKGEHNAKEISDSLPFLEYDMYSAIINKLRVKGMNSVFNLRVSVTVGDRLIVGIATGTALFLTPMPAPPIPKLIASKTNNSRLSLTEVQKRLQDACRNNREIYGVVPNQEKDANSGSESEESDEDLPALELASGNKDACIIEVDDGEDMNAVNLLIESTVPKGFEVVNTETIPGLAGYEVVSSLQMFTQVWRARVNPCQNSSYSASLNKHIRRLQQSLYFKLRKMVPCGLLRLRFKVELPDADEIQITILGMAIGLGKIAQPLKGSTKSKTSRKEETDMIFKLDEEVATIATPPTSKESKKQPFYLGYTNLLKNSHEPPTGRYGVDITPLNFVPGAKIEEYLGNLNFFFIRESNSIREIGGYCNFVHGFINELLAIVRAHITALGGNAMVSYYMNEFTLLSAAHKNQGQCLIQVGGDAVRVSYSGDNF</sequence>
<dbReference type="SMART" id="SM00239">
    <property type="entry name" value="C2"/>
    <property type="match status" value="1"/>
</dbReference>
<dbReference type="InterPro" id="IPR038983">
    <property type="entry name" value="C2CD5"/>
</dbReference>
<feature type="compositionally biased region" description="Polar residues" evidence="1">
    <location>
        <begin position="360"/>
        <end position="369"/>
    </location>
</feature>
<dbReference type="InterPro" id="IPR000008">
    <property type="entry name" value="C2_dom"/>
</dbReference>
<feature type="region of interest" description="Disordered" evidence="1">
    <location>
        <begin position="484"/>
        <end position="504"/>
    </location>
</feature>
<dbReference type="Pfam" id="PF00168">
    <property type="entry name" value="C2"/>
    <property type="match status" value="1"/>
</dbReference>
<dbReference type="GO" id="GO:0005886">
    <property type="term" value="C:plasma membrane"/>
    <property type="evidence" value="ECO:0007669"/>
    <property type="project" value="TreeGrafter"/>
</dbReference>
<dbReference type="GO" id="GO:0090314">
    <property type="term" value="P:positive regulation of protein targeting to membrane"/>
    <property type="evidence" value="ECO:0007669"/>
    <property type="project" value="TreeGrafter"/>
</dbReference>
<dbReference type="GO" id="GO:0005509">
    <property type="term" value="F:calcium ion binding"/>
    <property type="evidence" value="ECO:0007669"/>
    <property type="project" value="TreeGrafter"/>
</dbReference>
<feature type="compositionally biased region" description="Polar residues" evidence="1">
    <location>
        <begin position="570"/>
        <end position="592"/>
    </location>
</feature>
<accession>A0A8S1C132</accession>
<feature type="compositionally biased region" description="Polar residues" evidence="1">
    <location>
        <begin position="624"/>
        <end position="656"/>
    </location>
</feature>
<dbReference type="SUPFAM" id="SSF49562">
    <property type="entry name" value="C2 domain (Calcium/lipid-binding domain, CaLB)"/>
    <property type="match status" value="1"/>
</dbReference>
<dbReference type="GO" id="GO:0065002">
    <property type="term" value="P:intracellular protein transmembrane transport"/>
    <property type="evidence" value="ECO:0007669"/>
    <property type="project" value="TreeGrafter"/>
</dbReference>
<dbReference type="InterPro" id="IPR037785">
    <property type="entry name" value="C2_C2CD5"/>
</dbReference>
<dbReference type="InterPro" id="IPR056431">
    <property type="entry name" value="C2CD5_YbjQ-rel_dom"/>
</dbReference>
<dbReference type="Gene3D" id="2.60.40.150">
    <property type="entry name" value="C2 domain"/>
    <property type="match status" value="1"/>
</dbReference>
<dbReference type="GO" id="GO:0072659">
    <property type="term" value="P:protein localization to plasma membrane"/>
    <property type="evidence" value="ECO:0007669"/>
    <property type="project" value="TreeGrafter"/>
</dbReference>
<protein>
    <recommendedName>
        <fullName evidence="2">C2 domain-containing protein</fullName>
    </recommendedName>
</protein>
<proteinExistence type="predicted"/>
<dbReference type="GO" id="GO:0010828">
    <property type="term" value="P:positive regulation of D-glucose transmembrane transport"/>
    <property type="evidence" value="ECO:0007669"/>
    <property type="project" value="TreeGrafter"/>
</dbReference>
<dbReference type="InterPro" id="IPR035892">
    <property type="entry name" value="C2_domain_sf"/>
</dbReference>
<name>A0A8S1C132_9INSE</name>
<dbReference type="Proteomes" id="UP000494165">
    <property type="component" value="Unassembled WGS sequence"/>
</dbReference>
<evidence type="ECO:0000313" key="4">
    <source>
        <dbReference type="Proteomes" id="UP000494165"/>
    </source>
</evidence>
<evidence type="ECO:0000256" key="1">
    <source>
        <dbReference type="SAM" id="MobiDB-lite"/>
    </source>
</evidence>
<reference evidence="3 4" key="1">
    <citation type="submission" date="2020-04" db="EMBL/GenBank/DDBJ databases">
        <authorList>
            <person name="Alioto T."/>
            <person name="Alioto T."/>
            <person name="Gomez Garrido J."/>
        </authorList>
    </citation>
    <scope>NUCLEOTIDE SEQUENCE [LARGE SCALE GENOMIC DNA]</scope>
</reference>
<dbReference type="InterPro" id="IPR056430">
    <property type="entry name" value="C2CD5_YbjQ-like_dom"/>
</dbReference>
<feature type="compositionally biased region" description="Basic residues" evidence="1">
    <location>
        <begin position="793"/>
        <end position="802"/>
    </location>
</feature>
<feature type="region of interest" description="Disordered" evidence="1">
    <location>
        <begin position="793"/>
        <end position="831"/>
    </location>
</feature>
<dbReference type="EMBL" id="CADEPI010000006">
    <property type="protein sequence ID" value="CAB3361542.1"/>
    <property type="molecule type" value="Genomic_DNA"/>
</dbReference>
<dbReference type="Pfam" id="PF23028">
    <property type="entry name" value="YbjQ_3"/>
    <property type="match status" value="1"/>
</dbReference>